<gene>
    <name evidence="3" type="ORF">FA13DRAFT_1733225</name>
</gene>
<accession>A0A4Y7T9F1</accession>
<feature type="transmembrane region" description="Helical" evidence="2">
    <location>
        <begin position="60"/>
        <end position="82"/>
    </location>
</feature>
<evidence type="ECO:0000313" key="4">
    <source>
        <dbReference type="Proteomes" id="UP000298030"/>
    </source>
</evidence>
<evidence type="ECO:0000256" key="2">
    <source>
        <dbReference type="SAM" id="Phobius"/>
    </source>
</evidence>
<protein>
    <submittedName>
        <fullName evidence="3">Uncharacterized protein</fullName>
    </submittedName>
</protein>
<feature type="transmembrane region" description="Helical" evidence="2">
    <location>
        <begin position="161"/>
        <end position="185"/>
    </location>
</feature>
<organism evidence="3 4">
    <name type="scientific">Coprinellus micaceus</name>
    <name type="common">Glistening ink-cap mushroom</name>
    <name type="synonym">Coprinus micaceus</name>
    <dbReference type="NCBI Taxonomy" id="71717"/>
    <lineage>
        <taxon>Eukaryota</taxon>
        <taxon>Fungi</taxon>
        <taxon>Dikarya</taxon>
        <taxon>Basidiomycota</taxon>
        <taxon>Agaricomycotina</taxon>
        <taxon>Agaricomycetes</taxon>
        <taxon>Agaricomycetidae</taxon>
        <taxon>Agaricales</taxon>
        <taxon>Agaricineae</taxon>
        <taxon>Psathyrellaceae</taxon>
        <taxon>Coprinellus</taxon>
    </lineage>
</organism>
<evidence type="ECO:0000313" key="3">
    <source>
        <dbReference type="EMBL" id="TEB30795.1"/>
    </source>
</evidence>
<reference evidence="3 4" key="1">
    <citation type="journal article" date="2019" name="Nat. Ecol. Evol.">
        <title>Megaphylogeny resolves global patterns of mushroom evolution.</title>
        <authorList>
            <person name="Varga T."/>
            <person name="Krizsan K."/>
            <person name="Foldi C."/>
            <person name="Dima B."/>
            <person name="Sanchez-Garcia M."/>
            <person name="Sanchez-Ramirez S."/>
            <person name="Szollosi G.J."/>
            <person name="Szarkandi J.G."/>
            <person name="Papp V."/>
            <person name="Albert L."/>
            <person name="Andreopoulos W."/>
            <person name="Angelini C."/>
            <person name="Antonin V."/>
            <person name="Barry K.W."/>
            <person name="Bougher N.L."/>
            <person name="Buchanan P."/>
            <person name="Buyck B."/>
            <person name="Bense V."/>
            <person name="Catcheside P."/>
            <person name="Chovatia M."/>
            <person name="Cooper J."/>
            <person name="Damon W."/>
            <person name="Desjardin D."/>
            <person name="Finy P."/>
            <person name="Geml J."/>
            <person name="Haridas S."/>
            <person name="Hughes K."/>
            <person name="Justo A."/>
            <person name="Karasinski D."/>
            <person name="Kautmanova I."/>
            <person name="Kiss B."/>
            <person name="Kocsube S."/>
            <person name="Kotiranta H."/>
            <person name="LaButti K.M."/>
            <person name="Lechner B.E."/>
            <person name="Liimatainen K."/>
            <person name="Lipzen A."/>
            <person name="Lukacs Z."/>
            <person name="Mihaltcheva S."/>
            <person name="Morgado L.N."/>
            <person name="Niskanen T."/>
            <person name="Noordeloos M.E."/>
            <person name="Ohm R.A."/>
            <person name="Ortiz-Santana B."/>
            <person name="Ovrebo C."/>
            <person name="Racz N."/>
            <person name="Riley R."/>
            <person name="Savchenko A."/>
            <person name="Shiryaev A."/>
            <person name="Soop K."/>
            <person name="Spirin V."/>
            <person name="Szebenyi C."/>
            <person name="Tomsovsky M."/>
            <person name="Tulloss R.E."/>
            <person name="Uehling J."/>
            <person name="Grigoriev I.V."/>
            <person name="Vagvolgyi C."/>
            <person name="Papp T."/>
            <person name="Martin F.M."/>
            <person name="Miettinen O."/>
            <person name="Hibbett D.S."/>
            <person name="Nagy L.G."/>
        </authorList>
    </citation>
    <scope>NUCLEOTIDE SEQUENCE [LARGE SCALE GENOMIC DNA]</scope>
    <source>
        <strain evidence="3 4">FP101781</strain>
    </source>
</reference>
<comment type="caution">
    <text evidence="3">The sequence shown here is derived from an EMBL/GenBank/DDBJ whole genome shotgun (WGS) entry which is preliminary data.</text>
</comment>
<dbReference type="OrthoDB" id="2560085at2759"/>
<sequence length="225" mass="24312">MAPSVPNQSARLATLLVSMAFGTVAACIGLNALIRSNQSQTNLKKLVTAPMTLDIDVSQITNVGIVATVGNILIGGLSSLYFNLTLFPFTRKWANKTLRLQVISLTFSAVWVFACMVPFMIYFMNDHANVRAFLGTTELPASLVEATAARSGHSTEYQTMWYLRLLAIFPWLSLVSALISAFVAWKSTAAVNALPAEGVAINEKPAAHDNSSKESVVQNEKVESA</sequence>
<feature type="region of interest" description="Disordered" evidence="1">
    <location>
        <begin position="205"/>
        <end position="225"/>
    </location>
</feature>
<keyword evidence="4" id="KW-1185">Reference proteome</keyword>
<keyword evidence="2" id="KW-0812">Transmembrane</keyword>
<name>A0A4Y7T9F1_COPMI</name>
<feature type="transmembrane region" description="Helical" evidence="2">
    <location>
        <begin position="12"/>
        <end position="34"/>
    </location>
</feature>
<feature type="transmembrane region" description="Helical" evidence="2">
    <location>
        <begin position="102"/>
        <end position="124"/>
    </location>
</feature>
<keyword evidence="2" id="KW-0472">Membrane</keyword>
<dbReference type="Proteomes" id="UP000298030">
    <property type="component" value="Unassembled WGS sequence"/>
</dbReference>
<proteinExistence type="predicted"/>
<keyword evidence="2" id="KW-1133">Transmembrane helix</keyword>
<evidence type="ECO:0000256" key="1">
    <source>
        <dbReference type="SAM" id="MobiDB-lite"/>
    </source>
</evidence>
<dbReference type="STRING" id="71717.A0A4Y7T9F1"/>
<dbReference type="EMBL" id="QPFP01000021">
    <property type="protein sequence ID" value="TEB30795.1"/>
    <property type="molecule type" value="Genomic_DNA"/>
</dbReference>
<dbReference type="AlphaFoldDB" id="A0A4Y7T9F1"/>